<dbReference type="PANTHER" id="PTHR30272">
    <property type="entry name" value="3-HYDROXYACYL-[ACYL-CARRIER-PROTEIN] DEHYDRATASE"/>
    <property type="match status" value="1"/>
</dbReference>
<dbReference type="HAMAP" id="MF_00406">
    <property type="entry name" value="FabZ"/>
    <property type="match status" value="1"/>
</dbReference>
<keyword evidence="5 9" id="KW-0441">Lipid A biosynthesis</keyword>
<dbReference type="Proteomes" id="UP000653156">
    <property type="component" value="Chromosome"/>
</dbReference>
<name>A0A892ZHG9_9NEIS</name>
<evidence type="ECO:0000256" key="3">
    <source>
        <dbReference type="ARBA" id="ARBA00022490"/>
    </source>
</evidence>
<dbReference type="GO" id="GO:0005737">
    <property type="term" value="C:cytoplasm"/>
    <property type="evidence" value="ECO:0007669"/>
    <property type="project" value="UniProtKB-SubCell"/>
</dbReference>
<keyword evidence="3 9" id="KW-0963">Cytoplasm</keyword>
<comment type="function">
    <text evidence="8 9">Involved in unsaturated fatty acids biosynthesis. Catalyzes the dehydration of short chain beta-hydroxyacyl-ACPs and long chain saturated and unsaturated beta-hydroxyacyl-ACPs.</text>
</comment>
<dbReference type="CDD" id="cd01288">
    <property type="entry name" value="FabZ"/>
    <property type="match status" value="1"/>
</dbReference>
<dbReference type="Pfam" id="PF07977">
    <property type="entry name" value="FabA"/>
    <property type="match status" value="1"/>
</dbReference>
<evidence type="ECO:0000256" key="7">
    <source>
        <dbReference type="ARBA" id="ARBA00023239"/>
    </source>
</evidence>
<reference evidence="10" key="1">
    <citation type="submission" date="2021-02" db="EMBL/GenBank/DDBJ databases">
        <title>Neisseriaceae sp. 26B isolated from the cloaca of a Common Toad-headed Turtle (Mesoclemmys nasuta).</title>
        <authorList>
            <person name="Spergser J."/>
            <person name="Busse H.-J."/>
        </authorList>
    </citation>
    <scope>NUCLEOTIDE SEQUENCE</scope>
    <source>
        <strain evidence="10">26B</strain>
    </source>
</reference>
<dbReference type="KEGG" id="ptes:JQU52_04250"/>
<dbReference type="NCBIfam" id="TIGR01750">
    <property type="entry name" value="fabZ"/>
    <property type="match status" value="1"/>
</dbReference>
<evidence type="ECO:0000256" key="9">
    <source>
        <dbReference type="HAMAP-Rule" id="MF_00406"/>
    </source>
</evidence>
<comment type="catalytic activity">
    <reaction evidence="9">
        <text>a (3R)-hydroxyacyl-[ACP] = a (2E)-enoyl-[ACP] + H2O</text>
        <dbReference type="Rhea" id="RHEA:13097"/>
        <dbReference type="Rhea" id="RHEA-COMP:9925"/>
        <dbReference type="Rhea" id="RHEA-COMP:9945"/>
        <dbReference type="ChEBI" id="CHEBI:15377"/>
        <dbReference type="ChEBI" id="CHEBI:78784"/>
        <dbReference type="ChEBI" id="CHEBI:78827"/>
        <dbReference type="EC" id="4.2.1.59"/>
    </reaction>
</comment>
<keyword evidence="7 9" id="KW-0456">Lyase</keyword>
<dbReference type="SUPFAM" id="SSF54637">
    <property type="entry name" value="Thioesterase/thiol ester dehydrase-isomerase"/>
    <property type="match status" value="1"/>
</dbReference>
<dbReference type="GO" id="GO:0006633">
    <property type="term" value="P:fatty acid biosynthetic process"/>
    <property type="evidence" value="ECO:0007669"/>
    <property type="project" value="UniProtKB-UniRule"/>
</dbReference>
<evidence type="ECO:0000256" key="6">
    <source>
        <dbReference type="ARBA" id="ARBA00023098"/>
    </source>
</evidence>
<dbReference type="PANTHER" id="PTHR30272:SF1">
    <property type="entry name" value="3-HYDROXYACYL-[ACYL-CARRIER-PROTEIN] DEHYDRATASE"/>
    <property type="match status" value="1"/>
</dbReference>
<evidence type="ECO:0000256" key="4">
    <source>
        <dbReference type="ARBA" id="ARBA00022516"/>
    </source>
</evidence>
<organism evidence="10 11">
    <name type="scientific">Paralysiella testudinis</name>
    <dbReference type="NCBI Taxonomy" id="2809020"/>
    <lineage>
        <taxon>Bacteria</taxon>
        <taxon>Pseudomonadati</taxon>
        <taxon>Pseudomonadota</taxon>
        <taxon>Betaproteobacteria</taxon>
        <taxon>Neisseriales</taxon>
        <taxon>Neisseriaceae</taxon>
        <taxon>Paralysiella</taxon>
    </lineage>
</organism>
<protein>
    <recommendedName>
        <fullName evidence="9">3-hydroxyacyl-[acyl-carrier-protein] dehydratase FabZ</fullName>
        <ecNumber evidence="9">4.2.1.59</ecNumber>
    </recommendedName>
    <alternativeName>
        <fullName evidence="9">(3R)-hydroxymyristoyl-[acyl-carrier-protein] dehydratase</fullName>
        <shortName evidence="9">(3R)-hydroxymyristoyl-ACP dehydrase</shortName>
    </alternativeName>
    <alternativeName>
        <fullName evidence="9">Beta-hydroxyacyl-ACP dehydratase</fullName>
    </alternativeName>
</protein>
<dbReference type="EMBL" id="CP069798">
    <property type="protein sequence ID" value="QRQ82611.1"/>
    <property type="molecule type" value="Genomic_DNA"/>
</dbReference>
<dbReference type="GO" id="GO:0019171">
    <property type="term" value="F:(3R)-hydroxyacyl-[acyl-carrier-protein] dehydratase activity"/>
    <property type="evidence" value="ECO:0007669"/>
    <property type="project" value="UniProtKB-EC"/>
</dbReference>
<evidence type="ECO:0000256" key="2">
    <source>
        <dbReference type="ARBA" id="ARBA00009174"/>
    </source>
</evidence>
<proteinExistence type="inferred from homology"/>
<dbReference type="NCBIfam" id="NF000582">
    <property type="entry name" value="PRK00006.1"/>
    <property type="match status" value="1"/>
</dbReference>
<keyword evidence="11" id="KW-1185">Reference proteome</keyword>
<keyword evidence="4 9" id="KW-0444">Lipid biosynthesis</keyword>
<feature type="active site" evidence="9">
    <location>
        <position position="53"/>
    </location>
</feature>
<evidence type="ECO:0000313" key="11">
    <source>
        <dbReference type="Proteomes" id="UP000653156"/>
    </source>
</evidence>
<evidence type="ECO:0000256" key="5">
    <source>
        <dbReference type="ARBA" id="ARBA00022556"/>
    </source>
</evidence>
<keyword evidence="6 9" id="KW-0443">Lipid metabolism</keyword>
<dbReference type="Gene3D" id="3.10.129.10">
    <property type="entry name" value="Hotdog Thioesterase"/>
    <property type="match status" value="1"/>
</dbReference>
<dbReference type="RefSeq" id="WP_230339894.1">
    <property type="nucleotide sequence ID" value="NZ_CP069798.1"/>
</dbReference>
<gene>
    <name evidence="9 10" type="primary">fabZ</name>
    <name evidence="10" type="ORF">JQU52_04250</name>
</gene>
<evidence type="ECO:0000313" key="10">
    <source>
        <dbReference type="EMBL" id="QRQ82611.1"/>
    </source>
</evidence>
<dbReference type="GO" id="GO:0009245">
    <property type="term" value="P:lipid A biosynthetic process"/>
    <property type="evidence" value="ECO:0007669"/>
    <property type="project" value="UniProtKB-UniRule"/>
</dbReference>
<dbReference type="AlphaFoldDB" id="A0A892ZHG9"/>
<dbReference type="EC" id="4.2.1.59" evidence="9"/>
<dbReference type="FunFam" id="3.10.129.10:FF:000001">
    <property type="entry name" value="3-hydroxyacyl-[acyl-carrier-protein] dehydratase FabZ"/>
    <property type="match status" value="1"/>
</dbReference>
<comment type="similarity">
    <text evidence="2 9">Belongs to the thioester dehydratase family. FabZ subfamily.</text>
</comment>
<dbReference type="InterPro" id="IPR010084">
    <property type="entry name" value="FabZ"/>
</dbReference>
<dbReference type="InterPro" id="IPR013114">
    <property type="entry name" value="FabA_FabZ"/>
</dbReference>
<comment type="subcellular location">
    <subcellularLocation>
        <location evidence="1 9">Cytoplasm</location>
    </subcellularLocation>
</comment>
<sequence length="151" mass="17054">MDFSLPLDIRTLQKLLPHRYPFLLIDRVLDFEISKSLTAIKNVTVNEPFFQGHFPDFPVMPGVLIIEAMAQAAGTLAIVSHGGRQDDEIYFFVGIDKARFKRQVVPGDQLTFEIELMTQKRDIGKFKAVAKVDGQVAAEAEIMCARRKVDM</sequence>
<evidence type="ECO:0000256" key="1">
    <source>
        <dbReference type="ARBA" id="ARBA00004496"/>
    </source>
</evidence>
<dbReference type="InterPro" id="IPR029069">
    <property type="entry name" value="HotDog_dom_sf"/>
</dbReference>
<dbReference type="GO" id="GO:0016020">
    <property type="term" value="C:membrane"/>
    <property type="evidence" value="ECO:0007669"/>
    <property type="project" value="GOC"/>
</dbReference>
<evidence type="ECO:0000256" key="8">
    <source>
        <dbReference type="ARBA" id="ARBA00025049"/>
    </source>
</evidence>
<accession>A0A892ZHG9</accession>